<dbReference type="Gene3D" id="3.10.450.50">
    <property type="match status" value="1"/>
</dbReference>
<protein>
    <submittedName>
        <fullName evidence="2">Nuclear transport factor 2 family protein</fullName>
    </submittedName>
</protein>
<dbReference type="InterPro" id="IPR032710">
    <property type="entry name" value="NTF2-like_dom_sf"/>
</dbReference>
<evidence type="ECO:0000313" key="3">
    <source>
        <dbReference type="Proteomes" id="UP001611494"/>
    </source>
</evidence>
<proteinExistence type="predicted"/>
<comment type="caution">
    <text evidence="2">The sequence shown here is derived from an EMBL/GenBank/DDBJ whole genome shotgun (WGS) entry which is preliminary data.</text>
</comment>
<organism evidence="2 3">
    <name type="scientific">Nocardia testacea</name>
    <dbReference type="NCBI Taxonomy" id="248551"/>
    <lineage>
        <taxon>Bacteria</taxon>
        <taxon>Bacillati</taxon>
        <taxon>Actinomycetota</taxon>
        <taxon>Actinomycetes</taxon>
        <taxon>Mycobacteriales</taxon>
        <taxon>Nocardiaceae</taxon>
        <taxon>Nocardia</taxon>
    </lineage>
</organism>
<name>A0ABW7VVS3_9NOCA</name>
<dbReference type="Proteomes" id="UP001611494">
    <property type="component" value="Unassembled WGS sequence"/>
</dbReference>
<reference evidence="2 3" key="1">
    <citation type="submission" date="2024-10" db="EMBL/GenBank/DDBJ databases">
        <title>The Natural Products Discovery Center: Release of the First 8490 Sequenced Strains for Exploring Actinobacteria Biosynthetic Diversity.</title>
        <authorList>
            <person name="Kalkreuter E."/>
            <person name="Kautsar S.A."/>
            <person name="Yang D."/>
            <person name="Bader C.D."/>
            <person name="Teijaro C.N."/>
            <person name="Fluegel L."/>
            <person name="Davis C.M."/>
            <person name="Simpson J.R."/>
            <person name="Lauterbach L."/>
            <person name="Steele A.D."/>
            <person name="Gui C."/>
            <person name="Meng S."/>
            <person name="Li G."/>
            <person name="Viehrig K."/>
            <person name="Ye F."/>
            <person name="Su P."/>
            <person name="Kiefer A.F."/>
            <person name="Nichols A."/>
            <person name="Cepeda A.J."/>
            <person name="Yan W."/>
            <person name="Fan B."/>
            <person name="Jiang Y."/>
            <person name="Adhikari A."/>
            <person name="Zheng C.-J."/>
            <person name="Schuster L."/>
            <person name="Cowan T.M."/>
            <person name="Smanski M.J."/>
            <person name="Chevrette M.G."/>
            <person name="De Carvalho L.P.S."/>
            <person name="Shen B."/>
        </authorList>
    </citation>
    <scope>NUCLEOTIDE SEQUENCE [LARGE SCALE GENOMIC DNA]</scope>
    <source>
        <strain evidence="2 3">NPDC019377</strain>
    </source>
</reference>
<sequence>MSTSSLITDRIEITDLFTRFARLLDERRWDDAGTVFADDVEVHSPRIQVRGIDKVVDFMRRGEVEGEHTQHTTTDLLVEVDGDQAAVSSNSIVYYFRDGQPPHQTGGLRQACTVIRTPEGWRISETRIMPAWIRKD</sequence>
<evidence type="ECO:0000259" key="1">
    <source>
        <dbReference type="Pfam" id="PF13577"/>
    </source>
</evidence>
<dbReference type="SUPFAM" id="SSF54427">
    <property type="entry name" value="NTF2-like"/>
    <property type="match status" value="1"/>
</dbReference>
<evidence type="ECO:0000313" key="2">
    <source>
        <dbReference type="EMBL" id="MFI2229578.1"/>
    </source>
</evidence>
<accession>A0ABW7VVS3</accession>
<dbReference type="RefSeq" id="WP_397060541.1">
    <property type="nucleotide sequence ID" value="NZ_JBIRYL010000001.1"/>
</dbReference>
<dbReference type="Pfam" id="PF13577">
    <property type="entry name" value="SnoaL_4"/>
    <property type="match status" value="1"/>
</dbReference>
<dbReference type="InterPro" id="IPR037401">
    <property type="entry name" value="SnoaL-like"/>
</dbReference>
<dbReference type="CDD" id="cd00531">
    <property type="entry name" value="NTF2_like"/>
    <property type="match status" value="1"/>
</dbReference>
<gene>
    <name evidence="2" type="ORF">ACH49Z_06975</name>
</gene>
<dbReference type="EMBL" id="JBIRYL010000001">
    <property type="protein sequence ID" value="MFI2229578.1"/>
    <property type="molecule type" value="Genomic_DNA"/>
</dbReference>
<keyword evidence="3" id="KW-1185">Reference proteome</keyword>
<feature type="domain" description="SnoaL-like" evidence="1">
    <location>
        <begin position="7"/>
        <end position="127"/>
    </location>
</feature>